<accession>A0A0N4XIR7</accession>
<reference evidence="1 2" key="2">
    <citation type="submission" date="2018-11" db="EMBL/GenBank/DDBJ databases">
        <authorList>
            <consortium name="Pathogen Informatics"/>
        </authorList>
    </citation>
    <scope>NUCLEOTIDE SEQUENCE [LARGE SCALE GENOMIC DNA]</scope>
</reference>
<dbReference type="OMA" id="CEKIWNT"/>
<reference evidence="3" key="1">
    <citation type="submission" date="2017-02" db="UniProtKB">
        <authorList>
            <consortium name="WormBaseParasite"/>
        </authorList>
    </citation>
    <scope>IDENTIFICATION</scope>
</reference>
<gene>
    <name evidence="1" type="ORF">NBR_LOCUS2420</name>
</gene>
<dbReference type="AlphaFoldDB" id="A0A0N4XIR7"/>
<dbReference type="WBParaSite" id="NBR_0000241901-mRNA-1">
    <property type="protein sequence ID" value="NBR_0000241901-mRNA-1"/>
    <property type="gene ID" value="NBR_0000241901"/>
</dbReference>
<evidence type="ECO:0000313" key="3">
    <source>
        <dbReference type="WBParaSite" id="NBR_0000241901-mRNA-1"/>
    </source>
</evidence>
<sequence length="89" mass="9993">MLCEKIWNTTAEQMLLMGGPRVAKLFEVLQSKRKRSSFGFSYAAQFQNFVRAIAVHPSKMAEVKSAFPDIQEVSVTSLNYLPPLLARAT</sequence>
<organism evidence="3">
    <name type="scientific">Nippostrongylus brasiliensis</name>
    <name type="common">Rat hookworm</name>
    <dbReference type="NCBI Taxonomy" id="27835"/>
    <lineage>
        <taxon>Eukaryota</taxon>
        <taxon>Metazoa</taxon>
        <taxon>Ecdysozoa</taxon>
        <taxon>Nematoda</taxon>
        <taxon>Chromadorea</taxon>
        <taxon>Rhabditida</taxon>
        <taxon>Rhabditina</taxon>
        <taxon>Rhabditomorpha</taxon>
        <taxon>Strongyloidea</taxon>
        <taxon>Heligmosomidae</taxon>
        <taxon>Nippostrongylus</taxon>
    </lineage>
</organism>
<dbReference type="Proteomes" id="UP000271162">
    <property type="component" value="Unassembled WGS sequence"/>
</dbReference>
<dbReference type="EMBL" id="UYSL01002746">
    <property type="protein sequence ID" value="VDL66009.1"/>
    <property type="molecule type" value="Genomic_DNA"/>
</dbReference>
<dbReference type="STRING" id="27835.A0A0N4XIR7"/>
<name>A0A0N4XIR7_NIPBR</name>
<evidence type="ECO:0000313" key="1">
    <source>
        <dbReference type="EMBL" id="VDL66009.1"/>
    </source>
</evidence>
<evidence type="ECO:0000313" key="2">
    <source>
        <dbReference type="Proteomes" id="UP000271162"/>
    </source>
</evidence>
<proteinExistence type="predicted"/>
<keyword evidence="2" id="KW-1185">Reference proteome</keyword>
<protein>
    <submittedName>
        <fullName evidence="3">GLOBIN domain-containing protein</fullName>
    </submittedName>
</protein>